<dbReference type="InterPro" id="IPR051267">
    <property type="entry name" value="STEAP_metalloreductase"/>
</dbReference>
<feature type="domain" description="Pyrroline-5-carboxylate reductase catalytic N-terminal" evidence="2">
    <location>
        <begin position="2"/>
        <end position="85"/>
    </location>
</feature>
<evidence type="ECO:0000313" key="4">
    <source>
        <dbReference type="Proteomes" id="UP000535543"/>
    </source>
</evidence>
<reference evidence="3 4" key="1">
    <citation type="submission" date="2019-05" db="EMBL/GenBank/DDBJ databases">
        <authorList>
            <person name="Lee S.D."/>
        </authorList>
    </citation>
    <scope>NUCLEOTIDE SEQUENCE [LARGE SCALE GENOMIC DNA]</scope>
    <source>
        <strain evidence="3 4">YC2-7</strain>
    </source>
</reference>
<evidence type="ECO:0000256" key="1">
    <source>
        <dbReference type="ARBA" id="ARBA00023002"/>
    </source>
</evidence>
<reference evidence="3 4" key="2">
    <citation type="submission" date="2020-06" db="EMBL/GenBank/DDBJ databases">
        <title>Antribacter stalactiti gen. nov., sp. nov., a new member of the family Nacardiaceae isolated from a cave.</title>
        <authorList>
            <person name="Kim I.S."/>
        </authorList>
    </citation>
    <scope>NUCLEOTIDE SEQUENCE [LARGE SCALE GENOMIC DNA]</scope>
    <source>
        <strain evidence="3 4">YC2-7</strain>
    </source>
</reference>
<comment type="caution">
    <text evidence="3">The sequence shown here is derived from an EMBL/GenBank/DDBJ whole genome shotgun (WGS) entry which is preliminary data.</text>
</comment>
<keyword evidence="4" id="KW-1185">Reference proteome</keyword>
<dbReference type="GO" id="GO:0016491">
    <property type="term" value="F:oxidoreductase activity"/>
    <property type="evidence" value="ECO:0007669"/>
    <property type="project" value="UniProtKB-KW"/>
</dbReference>
<dbReference type="SUPFAM" id="SSF51735">
    <property type="entry name" value="NAD(P)-binding Rossmann-fold domains"/>
    <property type="match status" value="1"/>
</dbReference>
<dbReference type="AlphaFoldDB" id="A0A848KK91"/>
<sequence>MRIGVIGTGKVGATLGDALGRAGHEVKLGSRHPGDSVGGPPLVDVAAALAAADVVLLAVPPGALGELLAEHAKSLAGKLIIDATNQFGGASANASVQVAAAVPTARYARVFNTLGWENFAEPIFDGEPADLFFSCRAADRPVLEELISAVGLRPAYLGEDKQDVVDGALLLWFSLVQANGGNRRIAFRVLQK</sequence>
<name>A0A848KK91_9NOCA</name>
<protein>
    <recommendedName>
        <fullName evidence="2">Pyrroline-5-carboxylate reductase catalytic N-terminal domain-containing protein</fullName>
    </recommendedName>
</protein>
<organism evidence="3 4">
    <name type="scientific">Antrihabitans stalactiti</name>
    <dbReference type="NCBI Taxonomy" id="2584121"/>
    <lineage>
        <taxon>Bacteria</taxon>
        <taxon>Bacillati</taxon>
        <taxon>Actinomycetota</taxon>
        <taxon>Actinomycetes</taxon>
        <taxon>Mycobacteriales</taxon>
        <taxon>Nocardiaceae</taxon>
        <taxon>Antrihabitans</taxon>
    </lineage>
</organism>
<dbReference type="InterPro" id="IPR028939">
    <property type="entry name" value="P5C_Rdtase_cat_N"/>
</dbReference>
<proteinExistence type="predicted"/>
<dbReference type="PANTHER" id="PTHR14239:SF10">
    <property type="entry name" value="REDUCTASE"/>
    <property type="match status" value="1"/>
</dbReference>
<evidence type="ECO:0000259" key="2">
    <source>
        <dbReference type="Pfam" id="PF03807"/>
    </source>
</evidence>
<evidence type="ECO:0000313" key="3">
    <source>
        <dbReference type="EMBL" id="NMN98266.1"/>
    </source>
</evidence>
<keyword evidence="1" id="KW-0560">Oxidoreductase</keyword>
<accession>A0A848KK91</accession>
<dbReference type="EMBL" id="VCQU01000010">
    <property type="protein sequence ID" value="NMN98266.1"/>
    <property type="molecule type" value="Genomic_DNA"/>
</dbReference>
<dbReference type="PANTHER" id="PTHR14239">
    <property type="entry name" value="DUDULIN-RELATED"/>
    <property type="match status" value="1"/>
</dbReference>
<dbReference type="Gene3D" id="3.40.50.720">
    <property type="entry name" value="NAD(P)-binding Rossmann-like Domain"/>
    <property type="match status" value="1"/>
</dbReference>
<dbReference type="Pfam" id="PF03807">
    <property type="entry name" value="F420_oxidored"/>
    <property type="match status" value="1"/>
</dbReference>
<dbReference type="Proteomes" id="UP000535543">
    <property type="component" value="Unassembled WGS sequence"/>
</dbReference>
<dbReference type="InterPro" id="IPR036291">
    <property type="entry name" value="NAD(P)-bd_dom_sf"/>
</dbReference>
<gene>
    <name evidence="3" type="ORF">FGL95_24795</name>
</gene>